<dbReference type="PANTHER" id="PTHR38332:SF2">
    <property type="entry name" value="PROTEIN QUIVER"/>
    <property type="match status" value="1"/>
</dbReference>
<accession>A0A813RB42</accession>
<evidence type="ECO:0000256" key="1">
    <source>
        <dbReference type="SAM" id="SignalP"/>
    </source>
</evidence>
<gene>
    <name evidence="2" type="ORF">JYZ213_LOCUS4097</name>
    <name evidence="3" type="ORF">OXD698_LOCUS14746</name>
</gene>
<feature type="signal peptide" evidence="1">
    <location>
        <begin position="1"/>
        <end position="27"/>
    </location>
</feature>
<feature type="chain" id="PRO_5036222798" description="Protein sleepless" evidence="1">
    <location>
        <begin position="28"/>
        <end position="176"/>
    </location>
</feature>
<dbReference type="AlphaFoldDB" id="A0A813RB42"/>
<proteinExistence type="predicted"/>
<protein>
    <recommendedName>
        <fullName evidence="5">Protein sleepless</fullName>
    </recommendedName>
</protein>
<sequence>MLLNANIWKYLTGIILHFLIIIKPLSSQGVSCYKCMTTDPDNDACRDPFSSLLNPIQNDCQATSVGKIGTFPARYCVKITGRVTSVDPNANASYLNAILYYRTCVIDNIMDSTKSLETTGNFRLQGLQGMQGSIRLQGFMSLCTADGCNHSNLLHSSLSTIIISLLLTRYISGFYY</sequence>
<organism evidence="2 4">
    <name type="scientific">Adineta steineri</name>
    <dbReference type="NCBI Taxonomy" id="433720"/>
    <lineage>
        <taxon>Eukaryota</taxon>
        <taxon>Metazoa</taxon>
        <taxon>Spiralia</taxon>
        <taxon>Gnathifera</taxon>
        <taxon>Rotifera</taxon>
        <taxon>Eurotatoria</taxon>
        <taxon>Bdelloidea</taxon>
        <taxon>Adinetida</taxon>
        <taxon>Adinetidae</taxon>
        <taxon>Adineta</taxon>
    </lineage>
</organism>
<comment type="caution">
    <text evidence="2">The sequence shown here is derived from an EMBL/GenBank/DDBJ whole genome shotgun (WGS) entry which is preliminary data.</text>
</comment>
<keyword evidence="1" id="KW-0732">Signal</keyword>
<dbReference type="Proteomes" id="UP000663845">
    <property type="component" value="Unassembled WGS sequence"/>
</dbReference>
<evidence type="ECO:0000313" key="4">
    <source>
        <dbReference type="Proteomes" id="UP000663845"/>
    </source>
</evidence>
<reference evidence="2" key="1">
    <citation type="submission" date="2021-02" db="EMBL/GenBank/DDBJ databases">
        <authorList>
            <person name="Nowell W R."/>
        </authorList>
    </citation>
    <scope>NUCLEOTIDE SEQUENCE</scope>
</reference>
<evidence type="ECO:0000313" key="2">
    <source>
        <dbReference type="EMBL" id="CAF0779611.1"/>
    </source>
</evidence>
<dbReference type="Proteomes" id="UP000663844">
    <property type="component" value="Unassembled WGS sequence"/>
</dbReference>
<evidence type="ECO:0000313" key="3">
    <source>
        <dbReference type="EMBL" id="CAF3738789.1"/>
    </source>
</evidence>
<name>A0A813RB42_9BILA</name>
<dbReference type="EMBL" id="CAJNOG010000022">
    <property type="protein sequence ID" value="CAF0779611.1"/>
    <property type="molecule type" value="Genomic_DNA"/>
</dbReference>
<dbReference type="PANTHER" id="PTHR38332">
    <property type="entry name" value="PROTEIN CBG11604"/>
    <property type="match status" value="1"/>
</dbReference>
<evidence type="ECO:0008006" key="5">
    <source>
        <dbReference type="Google" id="ProtNLM"/>
    </source>
</evidence>
<dbReference type="EMBL" id="CAJOAZ010000941">
    <property type="protein sequence ID" value="CAF3738789.1"/>
    <property type="molecule type" value="Genomic_DNA"/>
</dbReference>